<dbReference type="EMBL" id="UYRV01011133">
    <property type="protein sequence ID" value="VDK57931.1"/>
    <property type="molecule type" value="Genomic_DNA"/>
</dbReference>
<keyword evidence="2" id="KW-1185">Reference proteome</keyword>
<accession>A0A3P6SWS1</accession>
<proteinExistence type="predicted"/>
<dbReference type="Proteomes" id="UP000271889">
    <property type="component" value="Unassembled WGS sequence"/>
</dbReference>
<evidence type="ECO:0000313" key="2">
    <source>
        <dbReference type="Proteomes" id="UP000271889"/>
    </source>
</evidence>
<evidence type="ECO:0000313" key="1">
    <source>
        <dbReference type="EMBL" id="VDK57931.1"/>
    </source>
</evidence>
<gene>
    <name evidence="1" type="ORF">CGOC_LOCUS4156</name>
</gene>
<dbReference type="AlphaFoldDB" id="A0A3P6SWS1"/>
<protein>
    <submittedName>
        <fullName evidence="1">Uncharacterized protein</fullName>
    </submittedName>
</protein>
<organism evidence="1 2">
    <name type="scientific">Cylicostephanus goldi</name>
    <name type="common">Nematode worm</name>
    <dbReference type="NCBI Taxonomy" id="71465"/>
    <lineage>
        <taxon>Eukaryota</taxon>
        <taxon>Metazoa</taxon>
        <taxon>Ecdysozoa</taxon>
        <taxon>Nematoda</taxon>
        <taxon>Chromadorea</taxon>
        <taxon>Rhabditida</taxon>
        <taxon>Rhabditina</taxon>
        <taxon>Rhabditomorpha</taxon>
        <taxon>Strongyloidea</taxon>
        <taxon>Strongylidae</taxon>
        <taxon>Cylicostephanus</taxon>
    </lineage>
</organism>
<reference evidence="1 2" key="1">
    <citation type="submission" date="2018-11" db="EMBL/GenBank/DDBJ databases">
        <authorList>
            <consortium name="Pathogen Informatics"/>
        </authorList>
    </citation>
    <scope>NUCLEOTIDE SEQUENCE [LARGE SCALE GENOMIC DNA]</scope>
</reference>
<sequence>MQSCDPEGSLAVAWCMWGRMLSCDLEGAVAVAWCMEGRMWICDPRCDPA</sequence>
<name>A0A3P6SWS1_CYLGO</name>